<dbReference type="InterPro" id="IPR004971">
    <property type="entry name" value="mRNA_G-N7_MeTrfase_dom"/>
</dbReference>
<keyword evidence="3 10" id="KW-0507">mRNA processing</keyword>
<dbReference type="PANTHER" id="PTHR12189:SF2">
    <property type="entry name" value="MRNA CAP GUANINE-N7 METHYLTRANSFERASE"/>
    <property type="match status" value="1"/>
</dbReference>
<dbReference type="PROSITE" id="PS51562">
    <property type="entry name" value="RNA_CAP0_MT"/>
    <property type="match status" value="1"/>
</dbReference>
<gene>
    <name evidence="13" type="ORF">TcWFU_002907</name>
</gene>
<feature type="region of interest" description="Disordered" evidence="11">
    <location>
        <begin position="309"/>
        <end position="352"/>
    </location>
</feature>
<dbReference type="InterPro" id="IPR016899">
    <property type="entry name" value="mRNA_G-N7_MeTrfase_euk"/>
</dbReference>
<dbReference type="Pfam" id="PF03291">
    <property type="entry name" value="mRNA_G-N7_MeTrfase"/>
    <property type="match status" value="1"/>
</dbReference>
<evidence type="ECO:0000256" key="11">
    <source>
        <dbReference type="SAM" id="MobiDB-lite"/>
    </source>
</evidence>
<evidence type="ECO:0000256" key="3">
    <source>
        <dbReference type="ARBA" id="ARBA00022664"/>
    </source>
</evidence>
<proteinExistence type="inferred from homology"/>
<organism evidence="13 14">
    <name type="scientific">Taenia crassiceps</name>
    <dbReference type="NCBI Taxonomy" id="6207"/>
    <lineage>
        <taxon>Eukaryota</taxon>
        <taxon>Metazoa</taxon>
        <taxon>Spiralia</taxon>
        <taxon>Lophotrochozoa</taxon>
        <taxon>Platyhelminthes</taxon>
        <taxon>Cestoda</taxon>
        <taxon>Eucestoda</taxon>
        <taxon>Cyclophyllidea</taxon>
        <taxon>Taeniidae</taxon>
        <taxon>Taenia</taxon>
    </lineage>
</organism>
<dbReference type="InterPro" id="IPR029063">
    <property type="entry name" value="SAM-dependent_MTases_sf"/>
</dbReference>
<comment type="subcellular location">
    <subcellularLocation>
        <location evidence="1 10">Nucleus</location>
    </subcellularLocation>
</comment>
<evidence type="ECO:0000256" key="9">
    <source>
        <dbReference type="ARBA" id="ARBA00044712"/>
    </source>
</evidence>
<keyword evidence="14" id="KW-1185">Reference proteome</keyword>
<dbReference type="EC" id="2.1.1.56" evidence="10"/>
<evidence type="ECO:0000256" key="8">
    <source>
        <dbReference type="ARBA" id="ARBA00023242"/>
    </source>
</evidence>
<evidence type="ECO:0000259" key="12">
    <source>
        <dbReference type="PROSITE" id="PS51562"/>
    </source>
</evidence>
<keyword evidence="2 10" id="KW-0489">Methyltransferase</keyword>
<name>A0ABR4QD92_9CEST</name>
<keyword evidence="4 10" id="KW-0808">Transferase</keyword>
<reference evidence="13 14" key="1">
    <citation type="journal article" date="2022" name="Front. Cell. Infect. Microbiol.">
        <title>The Genomes of Two Strains of Taenia crassiceps the Animal Model for the Study of Human Cysticercosis.</title>
        <authorList>
            <person name="Bobes R.J."/>
            <person name="Estrada K."/>
            <person name="Rios-Valencia D.G."/>
            <person name="Calderon-Gallegos A."/>
            <person name="de la Torre P."/>
            <person name="Carrero J.C."/>
            <person name="Sanchez-Flores A."/>
            <person name="Laclette J.P."/>
        </authorList>
    </citation>
    <scope>NUCLEOTIDE SEQUENCE [LARGE SCALE GENOMIC DNA]</scope>
    <source>
        <strain evidence="13">WFUcys</strain>
    </source>
</reference>
<evidence type="ECO:0000256" key="4">
    <source>
        <dbReference type="ARBA" id="ARBA00022679"/>
    </source>
</evidence>
<dbReference type="GO" id="GO:0008168">
    <property type="term" value="F:methyltransferase activity"/>
    <property type="evidence" value="ECO:0007669"/>
    <property type="project" value="UniProtKB-KW"/>
</dbReference>
<sequence>MMDGTGNSASAKFNESSKKPGDSSCVKGFYDAAARDKAKSSLFQRKESRIYHMRNLSNWIKGTLISRYLDLVYKRKRGTRVNILDLCCGKGGDQKKWQAGRVDHVTFVDISAASIDICKERYESLKFRNFRSRPFSADFIVHDCTTPINFKRFYNIVSCQFALHYAFESIDKARNMLRNSSQALEEGGYFLVTVPNAYEILKRLNQSEDGRSFGNSVYSITFDVPYTTQHLPPLFGARYHFQLEGVVDCPEHLVYPPLLIAMAEEVSLECVEGPLPFATFMRRATRDHPENTDLLRTMDALEMWPLTHGLRHSPPSPSSPNRGGGYHDRWYDRSRSPIDRSGMTAGRREEEKSAVYGSVTDAYAHVETRRDSLSLPVGTISKQEWEAFCTYCVFVFKKVAPNKQ</sequence>
<evidence type="ECO:0000256" key="6">
    <source>
        <dbReference type="ARBA" id="ARBA00022884"/>
    </source>
</evidence>
<feature type="compositionally biased region" description="Polar residues" evidence="11">
    <location>
        <begin position="1"/>
        <end position="14"/>
    </location>
</feature>
<comment type="similarity">
    <text evidence="10">Belongs to the class I-like SAM-binding methyltransferase superfamily. mRNA cap 0 methyltransferase family.</text>
</comment>
<keyword evidence="7 10" id="KW-0506">mRNA capping</keyword>
<dbReference type="PANTHER" id="PTHR12189">
    <property type="entry name" value="MRNA GUANINE-7- METHYLTRANSFERASE"/>
    <property type="match status" value="1"/>
</dbReference>
<keyword evidence="5 10" id="KW-0949">S-adenosyl-L-methionine</keyword>
<dbReference type="InterPro" id="IPR039753">
    <property type="entry name" value="RG7MT1"/>
</dbReference>
<evidence type="ECO:0000256" key="1">
    <source>
        <dbReference type="ARBA" id="ARBA00004123"/>
    </source>
</evidence>
<dbReference type="Gene3D" id="3.40.50.150">
    <property type="entry name" value="Vaccinia Virus protein VP39"/>
    <property type="match status" value="1"/>
</dbReference>
<protein>
    <recommendedName>
        <fullName evidence="10">mRNA cap guanine-N(7) methyltransferase</fullName>
        <ecNumber evidence="10">2.1.1.56</ecNumber>
    </recommendedName>
    <alternativeName>
        <fullName evidence="10">mRNA (guanine-N(7))-methyltransferase</fullName>
    </alternativeName>
    <alternativeName>
        <fullName evidence="10">mRNA cap methyltransferase</fullName>
    </alternativeName>
</protein>
<dbReference type="GO" id="GO:0032259">
    <property type="term" value="P:methylation"/>
    <property type="evidence" value="ECO:0007669"/>
    <property type="project" value="UniProtKB-KW"/>
</dbReference>
<dbReference type="CDD" id="cd02440">
    <property type="entry name" value="AdoMet_MTases"/>
    <property type="match status" value="1"/>
</dbReference>
<dbReference type="PIRSF" id="PIRSF028762">
    <property type="entry name" value="ABD1"/>
    <property type="match status" value="1"/>
</dbReference>
<dbReference type="Proteomes" id="UP001651158">
    <property type="component" value="Unassembled WGS sequence"/>
</dbReference>
<dbReference type="SUPFAM" id="SSF53335">
    <property type="entry name" value="S-adenosyl-L-methionine-dependent methyltransferases"/>
    <property type="match status" value="1"/>
</dbReference>
<feature type="compositionally biased region" description="Basic and acidic residues" evidence="11">
    <location>
        <begin position="325"/>
        <end position="338"/>
    </location>
</feature>
<evidence type="ECO:0000256" key="7">
    <source>
        <dbReference type="ARBA" id="ARBA00023042"/>
    </source>
</evidence>
<evidence type="ECO:0000256" key="10">
    <source>
        <dbReference type="PIRNR" id="PIRNR028762"/>
    </source>
</evidence>
<accession>A0ABR4QD92</accession>
<keyword evidence="6 10" id="KW-0694">RNA-binding</keyword>
<feature type="domain" description="MRNA cap 0 methyltransferase" evidence="12">
    <location>
        <begin position="48"/>
        <end position="399"/>
    </location>
</feature>
<dbReference type="EMBL" id="JAKROA010000004">
    <property type="protein sequence ID" value="KAL5107501.1"/>
    <property type="molecule type" value="Genomic_DNA"/>
</dbReference>
<evidence type="ECO:0000313" key="14">
    <source>
        <dbReference type="Proteomes" id="UP001651158"/>
    </source>
</evidence>
<evidence type="ECO:0000313" key="13">
    <source>
        <dbReference type="EMBL" id="KAL5107501.1"/>
    </source>
</evidence>
<evidence type="ECO:0000256" key="5">
    <source>
        <dbReference type="ARBA" id="ARBA00022691"/>
    </source>
</evidence>
<evidence type="ECO:0000256" key="2">
    <source>
        <dbReference type="ARBA" id="ARBA00022603"/>
    </source>
</evidence>
<keyword evidence="8 10" id="KW-0539">Nucleus</keyword>
<feature type="region of interest" description="Disordered" evidence="11">
    <location>
        <begin position="1"/>
        <end position="23"/>
    </location>
</feature>
<comment type="catalytic activity">
    <reaction evidence="9">
        <text>a 5'-end (5'-triphosphoguanosine)-ribonucleoside in mRNA + S-adenosyl-L-methionine = a 5'-end (N(7)-methyl 5'-triphosphoguanosine)-ribonucleoside in mRNA + S-adenosyl-L-homocysteine</text>
        <dbReference type="Rhea" id="RHEA:67008"/>
        <dbReference type="Rhea" id="RHEA-COMP:17166"/>
        <dbReference type="Rhea" id="RHEA-COMP:17167"/>
        <dbReference type="ChEBI" id="CHEBI:57856"/>
        <dbReference type="ChEBI" id="CHEBI:59789"/>
        <dbReference type="ChEBI" id="CHEBI:156461"/>
        <dbReference type="ChEBI" id="CHEBI:167617"/>
        <dbReference type="EC" id="2.1.1.56"/>
    </reaction>
</comment>
<comment type="caution">
    <text evidence="13">The sequence shown here is derived from an EMBL/GenBank/DDBJ whole genome shotgun (WGS) entry which is preliminary data.</text>
</comment>